<evidence type="ECO:0000313" key="8">
    <source>
        <dbReference type="Proteomes" id="UP000190037"/>
    </source>
</evidence>
<dbReference type="InterPro" id="IPR016032">
    <property type="entry name" value="Sig_transdc_resp-reg_C-effctor"/>
</dbReference>
<dbReference type="STRING" id="159449.B4N89_06055"/>
<dbReference type="InterPro" id="IPR005158">
    <property type="entry name" value="BTAD"/>
</dbReference>
<evidence type="ECO:0000256" key="2">
    <source>
        <dbReference type="ARBA" id="ARBA00023012"/>
    </source>
</evidence>
<evidence type="ECO:0000313" key="7">
    <source>
        <dbReference type="EMBL" id="OPC80576.1"/>
    </source>
</evidence>
<evidence type="ECO:0000256" key="3">
    <source>
        <dbReference type="ARBA" id="ARBA00023125"/>
    </source>
</evidence>
<dbReference type="Gene3D" id="1.25.40.10">
    <property type="entry name" value="Tetratricopeptide repeat domain"/>
    <property type="match status" value="2"/>
</dbReference>
<feature type="region of interest" description="Disordered" evidence="5">
    <location>
        <begin position="1"/>
        <end position="42"/>
    </location>
</feature>
<dbReference type="CDD" id="cd15831">
    <property type="entry name" value="BTAD"/>
    <property type="match status" value="1"/>
</dbReference>
<feature type="domain" description="OmpR/PhoB-type" evidence="6">
    <location>
        <begin position="36"/>
        <end position="132"/>
    </location>
</feature>
<dbReference type="Gene3D" id="3.40.50.300">
    <property type="entry name" value="P-loop containing nucleotide triphosphate hydrolases"/>
    <property type="match status" value="1"/>
</dbReference>
<organism evidence="7 8">
    <name type="scientific">Embleya scabrispora</name>
    <dbReference type="NCBI Taxonomy" id="159449"/>
    <lineage>
        <taxon>Bacteria</taxon>
        <taxon>Bacillati</taxon>
        <taxon>Actinomycetota</taxon>
        <taxon>Actinomycetes</taxon>
        <taxon>Kitasatosporales</taxon>
        <taxon>Streptomycetaceae</taxon>
        <taxon>Embleya</taxon>
    </lineage>
</organism>
<dbReference type="GO" id="GO:0003677">
    <property type="term" value="F:DNA binding"/>
    <property type="evidence" value="ECO:0007669"/>
    <property type="project" value="UniProtKB-UniRule"/>
</dbReference>
<protein>
    <recommendedName>
        <fullName evidence="6">OmpR/PhoB-type domain-containing protein</fullName>
    </recommendedName>
</protein>
<dbReference type="Pfam" id="PF25872">
    <property type="entry name" value="HTH_77"/>
    <property type="match status" value="1"/>
</dbReference>
<keyword evidence="3 4" id="KW-0238">DNA-binding</keyword>
<dbReference type="GO" id="GO:0006355">
    <property type="term" value="P:regulation of DNA-templated transcription"/>
    <property type="evidence" value="ECO:0007669"/>
    <property type="project" value="InterPro"/>
</dbReference>
<dbReference type="InterPro" id="IPR027417">
    <property type="entry name" value="P-loop_NTPase"/>
</dbReference>
<comment type="caution">
    <text evidence="7">The sequence shown here is derived from an EMBL/GenBank/DDBJ whole genome shotgun (WGS) entry which is preliminary data.</text>
</comment>
<proteinExistence type="inferred from homology"/>
<dbReference type="SUPFAM" id="SSF52540">
    <property type="entry name" value="P-loop containing nucleoside triphosphate hydrolases"/>
    <property type="match status" value="1"/>
</dbReference>
<evidence type="ECO:0000256" key="1">
    <source>
        <dbReference type="ARBA" id="ARBA00005820"/>
    </source>
</evidence>
<dbReference type="SMART" id="SM01043">
    <property type="entry name" value="BTAD"/>
    <property type="match status" value="1"/>
</dbReference>
<dbReference type="SMART" id="SM00862">
    <property type="entry name" value="Trans_reg_C"/>
    <property type="match status" value="1"/>
</dbReference>
<dbReference type="Gene3D" id="1.10.10.10">
    <property type="entry name" value="Winged helix-like DNA-binding domain superfamily/Winged helix DNA-binding domain"/>
    <property type="match status" value="1"/>
</dbReference>
<gene>
    <name evidence="7" type="ORF">B4N89_06055</name>
</gene>
<keyword evidence="2" id="KW-0902">Two-component regulatory system</keyword>
<accession>A0A1T3NUU6</accession>
<feature type="region of interest" description="Disordered" evidence="5">
    <location>
        <begin position="290"/>
        <end position="313"/>
    </location>
</feature>
<dbReference type="InterPro" id="IPR001867">
    <property type="entry name" value="OmpR/PhoB-type_DNA-bd"/>
</dbReference>
<evidence type="ECO:0000256" key="4">
    <source>
        <dbReference type="PROSITE-ProRule" id="PRU01091"/>
    </source>
</evidence>
<name>A0A1T3NUU6_9ACTN</name>
<dbReference type="SUPFAM" id="SSF48452">
    <property type="entry name" value="TPR-like"/>
    <property type="match status" value="2"/>
</dbReference>
<dbReference type="Proteomes" id="UP000190037">
    <property type="component" value="Unassembled WGS sequence"/>
</dbReference>
<evidence type="ECO:0000256" key="5">
    <source>
        <dbReference type="SAM" id="MobiDB-lite"/>
    </source>
</evidence>
<dbReference type="InterPro" id="IPR011990">
    <property type="entry name" value="TPR-like_helical_dom_sf"/>
</dbReference>
<dbReference type="PANTHER" id="PTHR47691">
    <property type="entry name" value="REGULATOR-RELATED"/>
    <property type="match status" value="1"/>
</dbReference>
<dbReference type="PROSITE" id="PS51755">
    <property type="entry name" value="OMPR_PHOB"/>
    <property type="match status" value="1"/>
</dbReference>
<dbReference type="SUPFAM" id="SSF46894">
    <property type="entry name" value="C-terminal effector domain of the bipartite response regulators"/>
    <property type="match status" value="1"/>
</dbReference>
<dbReference type="Pfam" id="PF00486">
    <property type="entry name" value="Trans_reg_C"/>
    <property type="match status" value="1"/>
</dbReference>
<dbReference type="EMBL" id="MWQN01000001">
    <property type="protein sequence ID" value="OPC80576.1"/>
    <property type="molecule type" value="Genomic_DNA"/>
</dbReference>
<dbReference type="InterPro" id="IPR036388">
    <property type="entry name" value="WH-like_DNA-bd_sf"/>
</dbReference>
<dbReference type="GO" id="GO:0000160">
    <property type="term" value="P:phosphorelay signal transduction system"/>
    <property type="evidence" value="ECO:0007669"/>
    <property type="project" value="UniProtKB-KW"/>
</dbReference>
<dbReference type="AlphaFoldDB" id="A0A1T3NUU6"/>
<reference evidence="7 8" key="1">
    <citation type="submission" date="2017-03" db="EMBL/GenBank/DDBJ databases">
        <title>Draft genome sequence of Streptomyces scabrisporus NF3, endophyte isolated from Amphipterygium adstringens.</title>
        <authorList>
            <person name="Vazquez M."/>
            <person name="Ceapa C.D."/>
            <person name="Rodriguez Luna D."/>
            <person name="Sanchez Esquivel S."/>
        </authorList>
    </citation>
    <scope>NUCLEOTIDE SEQUENCE [LARGE SCALE GENOMIC DNA]</scope>
    <source>
        <strain evidence="7 8">NF3</strain>
    </source>
</reference>
<evidence type="ECO:0000259" key="6">
    <source>
        <dbReference type="PROSITE" id="PS51755"/>
    </source>
</evidence>
<sequence length="1158" mass="123837">MIVPGSRAPGRSQSATLRRRPPPRSARRRPTPPGDPSGWKSGGVYISVLGPLQAWDDDGRSVTIGGARLRALLIRLSLDPGRPVSADRLITAVWGEDPPSGAGNALQSLISRLRRQLPVGLDSGPAGYRLGIRPDDLDAHVFAELAVRGRRQLHERDPAGAAETLTRALAMWRGPALIDAADASFALGPAARLAEQRLGAIEDRVQAQLILGRSQGLAAELEQLTREHPLRERLYGLLIRTLHEEGRRADALTLYQDLRERLADELGIDPSPDLEAAYLAVLRGGDARPAPVPAPAASASPAPAPPVAARPAPGNLPARLTTFVGREDEVDRVDRLLGQSRLVTVVGPGGAGKTRLSTEAGSRIATRGEGVDGGIWFVELAPVLDPLDVPQAVLGALGRREVGLLDPHLAGPRDLVDRIVDAFTGPPSLLILDNCEHLIAAAASFAGRLLARAPSLRILATSREPLGIDGEMLYPLGPLALPPVGVDAAAALGYASVRLFADRARAVRPGLAVDADTIGAVGEICRRLDGQPLAIELAAARTRSLTPAQIAHRLDDRFRLLTGGSRTALPRHQTLRAVVEWSWDLLEERERTALRRLSVFAGGTTLEAAEAVLPGDDFDPADVLDLLAGLVDKSLVDVVGSTETRYRLLETIQAYASEKLAEAGEAEATSARHARWFIDYVEAAGARLRGPEQIEAINRITAEHDNLALLLRYAVDHADAWLATRLVDALSWYWAMRGTHAEAYSWGHEALALPGPVPQARRAAALAFHALHSFSAGERGNALRSYARARLISRRLDPGEVPELPIFMALLASVIRTDQAGLRAALQDADDIDDPWVQAMARLMRGHFAVNLGSPKEAVTFLTDARDRFAAIGDRWGRASAISGLAELLMYTADYDEALAAVDEALDLLGALQAEDEIPQLMVRRGMIHARAGDIALARQVMEDISRRPGAPGASLTTGLGTSLGLAELARFVGDFDEAAERYDQVIAALPPTPRLPQLPPQFICSLYVGRAHVHCARGDAAAARADLRTGLPFALESQDMPILAGCVEGFAALALVSGDPEQAAILLGGAQVVRGHPDLGDVDADRVAERILERMSVEEFDRARAIGTAMTRDEVVALLTADLPVAPPPLWVSGDGWSTTRERRVRPAGCTDAPSAE</sequence>
<comment type="similarity">
    <text evidence="1">Belongs to the AfsR/DnrI/RedD regulatory family.</text>
</comment>
<dbReference type="InterPro" id="IPR058852">
    <property type="entry name" value="HTH_77"/>
</dbReference>
<feature type="compositionally biased region" description="Basic residues" evidence="5">
    <location>
        <begin position="17"/>
        <end position="30"/>
    </location>
</feature>
<dbReference type="Pfam" id="PF03704">
    <property type="entry name" value="BTAD"/>
    <property type="match status" value="1"/>
</dbReference>
<feature type="DNA-binding region" description="OmpR/PhoB-type" evidence="4">
    <location>
        <begin position="36"/>
        <end position="132"/>
    </location>
</feature>
<feature type="region of interest" description="Disordered" evidence="5">
    <location>
        <begin position="1135"/>
        <end position="1158"/>
    </location>
</feature>
<keyword evidence="8" id="KW-1185">Reference proteome</keyword>
<dbReference type="PANTHER" id="PTHR47691:SF3">
    <property type="entry name" value="HTH-TYPE TRANSCRIPTIONAL REGULATOR RV0890C-RELATED"/>
    <property type="match status" value="1"/>
</dbReference>